<dbReference type="GO" id="GO:0016020">
    <property type="term" value="C:membrane"/>
    <property type="evidence" value="ECO:0007669"/>
    <property type="project" value="InterPro"/>
</dbReference>
<dbReference type="GO" id="GO:0000049">
    <property type="term" value="F:tRNA binding"/>
    <property type="evidence" value="ECO:0007669"/>
    <property type="project" value="InterPro"/>
</dbReference>
<dbReference type="Pfam" id="PF18553">
    <property type="entry name" value="PheRS_DBD3"/>
    <property type="match status" value="1"/>
</dbReference>
<evidence type="ECO:0000256" key="5">
    <source>
        <dbReference type="ARBA" id="ARBA00022598"/>
    </source>
</evidence>
<dbReference type="NCBIfam" id="NF003210">
    <property type="entry name" value="PRK04172.1"/>
    <property type="match status" value="1"/>
</dbReference>
<organism evidence="17 18">
    <name type="scientific">Lentinula edodes</name>
    <name type="common">Shiitake mushroom</name>
    <name type="synonym">Lentinus edodes</name>
    <dbReference type="NCBI Taxonomy" id="5353"/>
    <lineage>
        <taxon>Eukaryota</taxon>
        <taxon>Fungi</taxon>
        <taxon>Dikarya</taxon>
        <taxon>Basidiomycota</taxon>
        <taxon>Agaricomycotina</taxon>
        <taxon>Agaricomycetes</taxon>
        <taxon>Agaricomycetidae</taxon>
        <taxon>Agaricales</taxon>
        <taxon>Marasmiineae</taxon>
        <taxon>Omphalotaceae</taxon>
        <taxon>Lentinula</taxon>
    </lineage>
</organism>
<evidence type="ECO:0000256" key="2">
    <source>
        <dbReference type="ARBA" id="ARBA00005429"/>
    </source>
</evidence>
<evidence type="ECO:0000256" key="9">
    <source>
        <dbReference type="ARBA" id="ARBA00022917"/>
    </source>
</evidence>
<dbReference type="PANTHER" id="PTHR11538">
    <property type="entry name" value="PHENYLALANYL-TRNA SYNTHETASE"/>
    <property type="match status" value="1"/>
</dbReference>
<evidence type="ECO:0000256" key="12">
    <source>
        <dbReference type="ARBA" id="ARBA00030612"/>
    </source>
</evidence>
<evidence type="ECO:0000256" key="3">
    <source>
        <dbReference type="ARBA" id="ARBA00012814"/>
    </source>
</evidence>
<evidence type="ECO:0000256" key="6">
    <source>
        <dbReference type="ARBA" id="ARBA00022729"/>
    </source>
</evidence>
<comment type="similarity">
    <text evidence="2">Belongs to the TRAFAC class dynamin-like GTPase superfamily. IRG family.</text>
</comment>
<evidence type="ECO:0000256" key="11">
    <source>
        <dbReference type="ARBA" id="ARBA00023157"/>
    </source>
</evidence>
<dbReference type="PROSITE" id="PS51716">
    <property type="entry name" value="G_IRG"/>
    <property type="match status" value="1"/>
</dbReference>
<dbReference type="EMBL" id="BDGU01000007">
    <property type="protein sequence ID" value="GAV98962.1"/>
    <property type="molecule type" value="Genomic_DNA"/>
</dbReference>
<feature type="region of interest" description="Disordered" evidence="13">
    <location>
        <begin position="1457"/>
        <end position="1517"/>
    </location>
</feature>
<dbReference type="Gene3D" id="1.10.10.2330">
    <property type="match status" value="1"/>
</dbReference>
<keyword evidence="10" id="KW-0030">Aminoacyl-tRNA synthetase</keyword>
<sequence>MASEALQQLILDTLERQDTIKDTRSLIFPNQSEPASSHDSQITILGALNSLLSRDMIKYDSHEVFSYILSPEGAQIAKEGSHEARVWAALPAKGQGAPMTPAQLKKEVGDATAKIGQGNAFKQKWIAKEGDGLVKAVGSIKDTTQLDLQEVELTGDLKSGEKVLADLRKRKLVVQRKGQWFTVHKGVNFSTSIAKPETDLTAEMIASGTWKTSTFKKYNFEAEGIPPAGGALHPLLKVREEIRNIFLEMGFAEMPTSSFVESAFWCFDALFVPQQHPARDLQDTFYISDPVKSLPPEPSYYKRVSTVHEHGGYGSTGYRAPWSHEESSKLLLRTHTTASSTFMLYKLAARCRGEEVEGDENEFTHGAKATTNLGETSADDGFRPAKLFSIDRVFRNETMDATHLAEFHQVEGVVADRGLTLADLIGFMRVFFKKMGIEKVRFKPAYNPYTEPSLEIFAFHPMLNKWVEVGNSGMFRPEMLEPMGFPKDVRVHGWGLSLERPTMIRYGINNIRTLLGHKVSIEVYPDLFCIYPVQVVSKMAMKSRVATLLSKTRSSKGSVKQATIDELRTEKEELEVKVDKLQDECNIYQKNAEDARTACRQAEEVAQKAKEMQLRAEEEKQTAIEKMEEAQRIAAEHEEETKKQISAAEVSASAAREAAEREKQALEAQGAAERAAEEERAKFEKADQARILTEQELGARLSEVVDTKDAAEAARDAALEEAERAHAAREEAETVAREERQARDIANERCRDAELTAETKVQEAYTANLQREDALILLADMEQAKLKAEDSASLEKLARENAENEMRQAEALSADLAEQVRKLAEEKEGLVASLREMEFSLSRAQDELVQTQISLSDAKDNAELGLRESERRVEELTVLVQEWRERAEDARSMKEDFERALEKSRDAQYDAQKQAEDHRKAKEKAEVEKRNAERYSQKQEAQAKKDREAAISAIAAKDEAERNARKALEAFDEAQRKWKDGVQPATSPSESQVDALRRSRQFREGAFHVGVAGLTGTGKSSLINALMGVITGTAEAVPTGTQSTKSVGRYIDARRNYPHIWYDVPGAGTLTAPSWNYFHDQGLFVFDAIMVVWDNRFTDVDIAVLENCVRLKIPAFIIRTKSDVHITNIEERMRDVVEADPTLTNKDRKSRFTVIPFSARAEYISETRQGVELSLHNANLPSMKVYLVSNKTITKIVQGDKNMRNVRVIDEFDLLNDIWALRRATSRGGGSTIPRMHNAAIHLIILFLCFSMGFFFYADAIMPSPAMWKLYRRSSCHRVSVLAQTVSKPLKDPRRAYTSLPACIQASLPATRCTTDDTSCLCTNSTFASAVLQCSAMICTADDQATVNSDLNSLCNIATSSSGLPGTSTGTFSETTSASSSAITTTESDTGVITLTTTLPGGSSVTVTATFTLSATPSPPISFTSSVPVIVPSTFSSATSSASGIVTSVLSSSVASVTSSPVPSLSSSSTSTSATRPVTTLTSTAGNGVSTAPAATTSNTSASSNSAAYPPSASRDAGWTKRSIETGWDVFGVFSAIQMIGNEQLMVFHPTLILSDYIFTTLLQLRREDQNDIWSLTSSDTEIKLTACFLRRRPEACRNYHIRARSIDASCRGTKSLLLTTNPLRGAASPFILHSIFCQQSLSLYLAEILRIPFVFPLSTP</sequence>
<keyword evidence="9" id="KW-0648">Protein biosynthesis</keyword>
<evidence type="ECO:0000259" key="16">
    <source>
        <dbReference type="PROSITE" id="PS52012"/>
    </source>
</evidence>
<dbReference type="InterPro" id="IPR006195">
    <property type="entry name" value="aa-tRNA-synth_II"/>
</dbReference>
<keyword evidence="8" id="KW-0067">ATP-binding</keyword>
<protein>
    <recommendedName>
        <fullName evidence="3">phenylalanine--tRNA ligase</fullName>
        <ecNumber evidence="3">6.1.1.20</ecNumber>
    </recommendedName>
    <alternativeName>
        <fullName evidence="12">Phenylalanyl-tRNA synthetase alpha subunit</fullName>
    </alternativeName>
</protein>
<proteinExistence type="inferred from homology"/>
<feature type="domain" description="Aminoacyl-transfer RNA synthetases class-II family profile" evidence="14">
    <location>
        <begin position="237"/>
        <end position="532"/>
    </location>
</feature>
<evidence type="ECO:0000256" key="10">
    <source>
        <dbReference type="ARBA" id="ARBA00023146"/>
    </source>
</evidence>
<keyword evidence="5 17" id="KW-0436">Ligase</keyword>
<evidence type="ECO:0000256" key="13">
    <source>
        <dbReference type="SAM" id="MobiDB-lite"/>
    </source>
</evidence>
<evidence type="ECO:0000313" key="18">
    <source>
        <dbReference type="Proteomes" id="UP000188533"/>
    </source>
</evidence>
<name>A0A1Q3DVF8_LENED</name>
<dbReference type="PROSITE" id="PS50862">
    <property type="entry name" value="AA_TRNA_LIGASE_II"/>
    <property type="match status" value="1"/>
</dbReference>
<dbReference type="GO" id="GO:0005524">
    <property type="term" value="F:ATP binding"/>
    <property type="evidence" value="ECO:0007669"/>
    <property type="project" value="UniProtKB-KW"/>
</dbReference>
<reference evidence="17 18" key="2">
    <citation type="submission" date="2017-02" db="EMBL/GenBank/DDBJ databases">
        <title>A genome survey and senescence transcriptome analysis in Lentinula edodes.</title>
        <authorList>
            <person name="Sakamoto Y."/>
            <person name="Nakade K."/>
            <person name="Sato S."/>
            <person name="Yoshida Y."/>
            <person name="Miyazaki K."/>
            <person name="Natsume S."/>
            <person name="Konno N."/>
        </authorList>
    </citation>
    <scope>NUCLEOTIDE SEQUENCE [LARGE SCALE GENOMIC DNA]</scope>
    <source>
        <strain evidence="17 18">NBRC 111202</strain>
    </source>
</reference>
<keyword evidence="18" id="KW-1185">Reference proteome</keyword>
<dbReference type="Pfam" id="PF05730">
    <property type="entry name" value="CFEM"/>
    <property type="match status" value="1"/>
</dbReference>
<dbReference type="InterPro" id="IPR008427">
    <property type="entry name" value="Extracellular_membr_CFEM_dom"/>
</dbReference>
<dbReference type="GO" id="GO:0009328">
    <property type="term" value="C:phenylalanine-tRNA ligase complex"/>
    <property type="evidence" value="ECO:0007669"/>
    <property type="project" value="TreeGrafter"/>
</dbReference>
<feature type="region of interest" description="Disordered" evidence="13">
    <location>
        <begin position="634"/>
        <end position="653"/>
    </location>
</feature>
<dbReference type="SUPFAM" id="SSF52540">
    <property type="entry name" value="P-loop containing nucleoside triphosphate hydrolases"/>
    <property type="match status" value="1"/>
</dbReference>
<dbReference type="InterPro" id="IPR027417">
    <property type="entry name" value="P-loop_NTPase"/>
</dbReference>
<dbReference type="InterPro" id="IPR045864">
    <property type="entry name" value="aa-tRNA-synth_II/BPL/LPL"/>
</dbReference>
<dbReference type="Gene3D" id="1.10.10.2320">
    <property type="match status" value="1"/>
</dbReference>
<dbReference type="GO" id="GO:0006432">
    <property type="term" value="P:phenylalanyl-tRNA aminoacylation"/>
    <property type="evidence" value="ECO:0007669"/>
    <property type="project" value="TreeGrafter"/>
</dbReference>
<evidence type="ECO:0000256" key="7">
    <source>
        <dbReference type="ARBA" id="ARBA00022741"/>
    </source>
</evidence>
<dbReference type="STRING" id="5353.A0A1Q3DVF8"/>
<keyword evidence="11" id="KW-1015">Disulfide bond</keyword>
<evidence type="ECO:0000256" key="1">
    <source>
        <dbReference type="ARBA" id="ARBA00004613"/>
    </source>
</evidence>
<dbReference type="Gene3D" id="3.30.930.10">
    <property type="entry name" value="Bira Bifunctional Protein, Domain 2"/>
    <property type="match status" value="1"/>
</dbReference>
<dbReference type="InterPro" id="IPR002319">
    <property type="entry name" value="Phenylalanyl-tRNA_Synthase"/>
</dbReference>
<dbReference type="InterPro" id="IPR007743">
    <property type="entry name" value="Immunity-related_GTPase-like"/>
</dbReference>
<dbReference type="GO" id="GO:0004826">
    <property type="term" value="F:phenylalanine-tRNA ligase activity"/>
    <property type="evidence" value="ECO:0007669"/>
    <property type="project" value="UniProtKB-EC"/>
</dbReference>
<dbReference type="GO" id="GO:0005829">
    <property type="term" value="C:cytosol"/>
    <property type="evidence" value="ECO:0007669"/>
    <property type="project" value="TreeGrafter"/>
</dbReference>
<accession>A0A1Q3DVF8</accession>
<dbReference type="InterPro" id="IPR040725">
    <property type="entry name" value="PheRS_DBD3"/>
</dbReference>
<dbReference type="Gene3D" id="3.40.50.300">
    <property type="entry name" value="P-loop containing nucleotide triphosphate hydrolases"/>
    <property type="match status" value="1"/>
</dbReference>
<dbReference type="GO" id="GO:0005576">
    <property type="term" value="C:extracellular region"/>
    <property type="evidence" value="ECO:0007669"/>
    <property type="project" value="UniProtKB-SubCell"/>
</dbReference>
<comment type="caution">
    <text evidence="17">The sequence shown here is derived from an EMBL/GenBank/DDBJ whole genome shotgun (WGS) entry which is preliminary data.</text>
</comment>
<dbReference type="CDD" id="cd00496">
    <property type="entry name" value="PheRS_alpha_core"/>
    <property type="match status" value="1"/>
</dbReference>
<evidence type="ECO:0000259" key="14">
    <source>
        <dbReference type="PROSITE" id="PS50862"/>
    </source>
</evidence>
<feature type="region of interest" description="Disordered" evidence="13">
    <location>
        <begin position="903"/>
        <end position="947"/>
    </location>
</feature>
<dbReference type="Proteomes" id="UP000188533">
    <property type="component" value="Unassembled WGS sequence"/>
</dbReference>
<feature type="region of interest" description="Disordered" evidence="13">
    <location>
        <begin position="715"/>
        <end position="741"/>
    </location>
</feature>
<evidence type="ECO:0000256" key="8">
    <source>
        <dbReference type="ARBA" id="ARBA00022840"/>
    </source>
</evidence>
<evidence type="ECO:0000259" key="15">
    <source>
        <dbReference type="PROSITE" id="PS51716"/>
    </source>
</evidence>
<dbReference type="PANTHER" id="PTHR11538:SF40">
    <property type="entry name" value="PHENYLALANINE--TRNA LIGASE ALPHA SUBUNIT"/>
    <property type="match status" value="1"/>
</dbReference>
<dbReference type="GO" id="GO:0005525">
    <property type="term" value="F:GTP binding"/>
    <property type="evidence" value="ECO:0007669"/>
    <property type="project" value="InterPro"/>
</dbReference>
<dbReference type="Pfam" id="PF05049">
    <property type="entry name" value="IIGP"/>
    <property type="match status" value="1"/>
</dbReference>
<keyword evidence="6" id="KW-0732">Signal</keyword>
<dbReference type="Gene3D" id="3.30.1370.240">
    <property type="match status" value="1"/>
</dbReference>
<dbReference type="PROSITE" id="PS52012">
    <property type="entry name" value="CFEM"/>
    <property type="match status" value="1"/>
</dbReference>
<feature type="domain" description="CFEM" evidence="16">
    <location>
        <begin position="1271"/>
        <end position="1379"/>
    </location>
</feature>
<reference evidence="17 18" key="1">
    <citation type="submission" date="2016-08" db="EMBL/GenBank/DDBJ databases">
        <authorList>
            <consortium name="Lentinula edodes genome sequencing consortium"/>
            <person name="Sakamoto Y."/>
            <person name="Nakade K."/>
            <person name="Sato S."/>
            <person name="Yoshida Y."/>
            <person name="Miyazaki K."/>
            <person name="Natsume S."/>
            <person name="Konno N."/>
        </authorList>
    </citation>
    <scope>NUCLEOTIDE SEQUENCE [LARGE SCALE GENOMIC DNA]</scope>
    <source>
        <strain evidence="17 18">NBRC 111202</strain>
    </source>
</reference>
<comment type="subcellular location">
    <subcellularLocation>
        <location evidence="1">Secreted</location>
    </subcellularLocation>
</comment>
<feature type="compositionally biased region" description="Basic and acidic residues" evidence="13">
    <location>
        <begin position="634"/>
        <end position="643"/>
    </location>
</feature>
<dbReference type="EC" id="6.1.1.20" evidence="3"/>
<keyword evidence="4" id="KW-0964">Secreted</keyword>
<keyword evidence="7" id="KW-0547">Nucleotide-binding</keyword>
<dbReference type="SUPFAM" id="SSF55681">
    <property type="entry name" value="Class II aaRS and biotin synthetases"/>
    <property type="match status" value="1"/>
</dbReference>
<evidence type="ECO:0000313" key="17">
    <source>
        <dbReference type="EMBL" id="GAV98962.1"/>
    </source>
</evidence>
<feature type="domain" description="IRG-type G" evidence="15">
    <location>
        <begin position="1005"/>
        <end position="1208"/>
    </location>
</feature>
<dbReference type="InterPro" id="IPR030385">
    <property type="entry name" value="G_IRG_dom"/>
</dbReference>
<gene>
    <name evidence="17" type="ORF">LENED_000385</name>
</gene>
<feature type="compositionally biased region" description="Low complexity" evidence="13">
    <location>
        <begin position="1457"/>
        <end position="1514"/>
    </location>
</feature>
<evidence type="ECO:0000256" key="4">
    <source>
        <dbReference type="ARBA" id="ARBA00022525"/>
    </source>
</evidence>
<dbReference type="Pfam" id="PF01409">
    <property type="entry name" value="tRNA-synt_2d"/>
    <property type="match status" value="2"/>
</dbReference>